<comment type="caution">
    <text evidence="8">The sequence shown here is derived from an EMBL/GenBank/DDBJ whole genome shotgun (WGS) entry which is preliminary data.</text>
</comment>
<gene>
    <name evidence="6 8" type="primary">msrB</name>
    <name evidence="8" type="ORF">FRC98_00345</name>
</gene>
<dbReference type="HAMAP" id="MF_01400">
    <property type="entry name" value="MsrB"/>
    <property type="match status" value="1"/>
</dbReference>
<dbReference type="PANTHER" id="PTHR10173">
    <property type="entry name" value="METHIONINE SULFOXIDE REDUCTASE"/>
    <property type="match status" value="1"/>
</dbReference>
<dbReference type="GO" id="GO:0006979">
    <property type="term" value="P:response to oxidative stress"/>
    <property type="evidence" value="ECO:0007669"/>
    <property type="project" value="InterPro"/>
</dbReference>
<dbReference type="SUPFAM" id="SSF51316">
    <property type="entry name" value="Mss4-like"/>
    <property type="match status" value="1"/>
</dbReference>
<organism evidence="8 9">
    <name type="scientific">Lujinxingia vulgaris</name>
    <dbReference type="NCBI Taxonomy" id="2600176"/>
    <lineage>
        <taxon>Bacteria</taxon>
        <taxon>Deltaproteobacteria</taxon>
        <taxon>Bradymonadales</taxon>
        <taxon>Lujinxingiaceae</taxon>
        <taxon>Lujinxingia</taxon>
    </lineage>
</organism>
<dbReference type="FunFam" id="2.170.150.20:FF:000001">
    <property type="entry name" value="Peptide methionine sulfoxide reductase MsrB"/>
    <property type="match status" value="1"/>
</dbReference>
<evidence type="ECO:0000256" key="2">
    <source>
        <dbReference type="ARBA" id="ARBA00022723"/>
    </source>
</evidence>
<dbReference type="PANTHER" id="PTHR10173:SF52">
    <property type="entry name" value="METHIONINE-R-SULFOXIDE REDUCTASE B1"/>
    <property type="match status" value="1"/>
</dbReference>
<feature type="binding site" evidence="6">
    <location>
        <position position="56"/>
    </location>
    <ligand>
        <name>Zn(2+)</name>
        <dbReference type="ChEBI" id="CHEBI:29105"/>
    </ligand>
</feature>
<keyword evidence="9" id="KW-1185">Reference proteome</keyword>
<dbReference type="PROSITE" id="PS51790">
    <property type="entry name" value="MSRB"/>
    <property type="match status" value="1"/>
</dbReference>
<dbReference type="EC" id="1.8.4.12" evidence="6"/>
<evidence type="ECO:0000259" key="7">
    <source>
        <dbReference type="PROSITE" id="PS51790"/>
    </source>
</evidence>
<dbReference type="AlphaFoldDB" id="A0A5C6XHB0"/>
<dbReference type="GO" id="GO:0033743">
    <property type="term" value="F:peptide-methionine (R)-S-oxide reductase activity"/>
    <property type="evidence" value="ECO:0007669"/>
    <property type="project" value="UniProtKB-UniRule"/>
</dbReference>
<evidence type="ECO:0000256" key="3">
    <source>
        <dbReference type="ARBA" id="ARBA00022833"/>
    </source>
</evidence>
<dbReference type="GO" id="GO:0030091">
    <property type="term" value="P:protein repair"/>
    <property type="evidence" value="ECO:0007669"/>
    <property type="project" value="InterPro"/>
</dbReference>
<evidence type="ECO:0000256" key="4">
    <source>
        <dbReference type="ARBA" id="ARBA00023002"/>
    </source>
</evidence>
<evidence type="ECO:0000256" key="6">
    <source>
        <dbReference type="HAMAP-Rule" id="MF_01400"/>
    </source>
</evidence>
<feature type="binding site" evidence="6">
    <location>
        <position position="108"/>
    </location>
    <ligand>
        <name>Zn(2+)</name>
        <dbReference type="ChEBI" id="CHEBI:29105"/>
    </ligand>
</feature>
<keyword evidence="2 6" id="KW-0479">Metal-binding</keyword>
<dbReference type="OrthoDB" id="4174719at2"/>
<keyword evidence="4 6" id="KW-0560">Oxidoreductase</keyword>
<accession>A0A5C6XHB0</accession>
<keyword evidence="3 6" id="KW-0862">Zinc</keyword>
<evidence type="ECO:0000313" key="8">
    <source>
        <dbReference type="EMBL" id="TXD38888.1"/>
    </source>
</evidence>
<dbReference type="Proteomes" id="UP000321412">
    <property type="component" value="Unassembled WGS sequence"/>
</dbReference>
<dbReference type="InterPro" id="IPR011057">
    <property type="entry name" value="Mss4-like_sf"/>
</dbReference>
<feature type="active site" description="Nucleophile" evidence="6">
    <location>
        <position position="128"/>
    </location>
</feature>
<sequence>MSDEREPKAKFEIERSEEEWREILGDEAYRVTRQCGTEPPFSGKYYNHKGDGVYACVACGAALFDSNTKYDSGSGWPSFYDAIDAQRVMTRQDRSHGMVRTEILCASCGAHLGHVFPDGPAPTGMRFCVNSAALNFEPREEG</sequence>
<comment type="catalytic activity">
    <reaction evidence="5 6">
        <text>L-methionyl-[protein] + [thioredoxin]-disulfide + H2O = L-methionyl-(R)-S-oxide-[protein] + [thioredoxin]-dithiol</text>
        <dbReference type="Rhea" id="RHEA:24164"/>
        <dbReference type="Rhea" id="RHEA-COMP:10698"/>
        <dbReference type="Rhea" id="RHEA-COMP:10700"/>
        <dbReference type="Rhea" id="RHEA-COMP:12313"/>
        <dbReference type="Rhea" id="RHEA-COMP:12314"/>
        <dbReference type="ChEBI" id="CHEBI:15377"/>
        <dbReference type="ChEBI" id="CHEBI:16044"/>
        <dbReference type="ChEBI" id="CHEBI:29950"/>
        <dbReference type="ChEBI" id="CHEBI:45764"/>
        <dbReference type="ChEBI" id="CHEBI:50058"/>
        <dbReference type="EC" id="1.8.4.12"/>
    </reaction>
</comment>
<dbReference type="RefSeq" id="WP_146979326.1">
    <property type="nucleotide sequence ID" value="NZ_VOSM01000001.1"/>
</dbReference>
<feature type="binding site" evidence="6">
    <location>
        <position position="105"/>
    </location>
    <ligand>
        <name>Zn(2+)</name>
        <dbReference type="ChEBI" id="CHEBI:29105"/>
    </ligand>
</feature>
<dbReference type="EMBL" id="VOSM01000001">
    <property type="protein sequence ID" value="TXD38888.1"/>
    <property type="molecule type" value="Genomic_DNA"/>
</dbReference>
<comment type="cofactor">
    <cofactor evidence="6">
        <name>Zn(2+)</name>
        <dbReference type="ChEBI" id="CHEBI:29105"/>
    </cofactor>
    <text evidence="6">Binds 1 zinc ion per subunit. The zinc ion is important for the structural integrity of the protein.</text>
</comment>
<dbReference type="Pfam" id="PF01641">
    <property type="entry name" value="SelR"/>
    <property type="match status" value="1"/>
</dbReference>
<dbReference type="GO" id="GO:0008270">
    <property type="term" value="F:zinc ion binding"/>
    <property type="evidence" value="ECO:0007669"/>
    <property type="project" value="UniProtKB-UniRule"/>
</dbReference>
<evidence type="ECO:0000256" key="5">
    <source>
        <dbReference type="ARBA" id="ARBA00048488"/>
    </source>
</evidence>
<name>A0A5C6XHB0_9DELT</name>
<reference evidence="8 9" key="1">
    <citation type="submission" date="2019-08" db="EMBL/GenBank/DDBJ databases">
        <title>Bradymonadales sp. TMQ4.</title>
        <authorList>
            <person name="Liang Q."/>
        </authorList>
    </citation>
    <scope>NUCLEOTIDE SEQUENCE [LARGE SCALE GENOMIC DNA]</scope>
    <source>
        <strain evidence="8 9">TMQ4</strain>
    </source>
</reference>
<comment type="similarity">
    <text evidence="1 6">Belongs to the MsrB Met sulfoxide reductase family.</text>
</comment>
<evidence type="ECO:0000313" key="9">
    <source>
        <dbReference type="Proteomes" id="UP000321412"/>
    </source>
</evidence>
<dbReference type="Gene3D" id="2.170.150.20">
    <property type="entry name" value="Peptide methionine sulfoxide reductase"/>
    <property type="match status" value="1"/>
</dbReference>
<protein>
    <recommendedName>
        <fullName evidence="6">Peptide methionine sulfoxide reductase MsrB</fullName>
        <ecNumber evidence="6">1.8.4.12</ecNumber>
    </recommendedName>
    <alternativeName>
        <fullName evidence="6">Peptide-methionine (R)-S-oxide reductase</fullName>
    </alternativeName>
</protein>
<feature type="binding site" evidence="6">
    <location>
        <position position="59"/>
    </location>
    <ligand>
        <name>Zn(2+)</name>
        <dbReference type="ChEBI" id="CHEBI:29105"/>
    </ligand>
</feature>
<proteinExistence type="inferred from homology"/>
<feature type="domain" description="MsrB" evidence="7">
    <location>
        <begin position="17"/>
        <end position="139"/>
    </location>
</feature>
<evidence type="ECO:0000256" key="1">
    <source>
        <dbReference type="ARBA" id="ARBA00007174"/>
    </source>
</evidence>
<dbReference type="InterPro" id="IPR028427">
    <property type="entry name" value="Met_Sox_Rdtase_MsrB"/>
</dbReference>
<dbReference type="GO" id="GO:0005737">
    <property type="term" value="C:cytoplasm"/>
    <property type="evidence" value="ECO:0007669"/>
    <property type="project" value="TreeGrafter"/>
</dbReference>
<dbReference type="InterPro" id="IPR002579">
    <property type="entry name" value="Met_Sox_Rdtase_MsrB_dom"/>
</dbReference>
<dbReference type="NCBIfam" id="TIGR00357">
    <property type="entry name" value="peptide-methionine (R)-S-oxide reductase MsrB"/>
    <property type="match status" value="1"/>
</dbReference>